<dbReference type="RefSeq" id="WP_310966073.1">
    <property type="nucleotide sequence ID" value="NZ_JAVMBO010000010.1"/>
</dbReference>
<dbReference type="Proteomes" id="UP001267407">
    <property type="component" value="Unassembled WGS sequence"/>
</dbReference>
<comment type="caution">
    <text evidence="1">The sequence shown here is derived from an EMBL/GenBank/DDBJ whole genome shotgun (WGS) entry which is preliminary data.</text>
</comment>
<evidence type="ECO:0000313" key="1">
    <source>
        <dbReference type="EMBL" id="MDS1310085.1"/>
    </source>
</evidence>
<evidence type="ECO:0000313" key="2">
    <source>
        <dbReference type="Proteomes" id="UP001267407"/>
    </source>
</evidence>
<accession>A0ABU2HHG9</accession>
<name>A0ABU2HHG9_9GAMM</name>
<dbReference type="EMBL" id="JAVMBO010000010">
    <property type="protein sequence ID" value="MDS1310085.1"/>
    <property type="molecule type" value="Genomic_DNA"/>
</dbReference>
<organism evidence="1 2">
    <name type="scientific">Marinobacter xiaoshiensis</name>
    <dbReference type="NCBI Taxonomy" id="3073652"/>
    <lineage>
        <taxon>Bacteria</taxon>
        <taxon>Pseudomonadati</taxon>
        <taxon>Pseudomonadota</taxon>
        <taxon>Gammaproteobacteria</taxon>
        <taxon>Pseudomonadales</taxon>
        <taxon>Marinobacteraceae</taxon>
        <taxon>Marinobacter</taxon>
    </lineage>
</organism>
<keyword evidence="2" id="KW-1185">Reference proteome</keyword>
<proteinExistence type="predicted"/>
<gene>
    <name evidence="1" type="ORF">RKA07_08195</name>
</gene>
<protein>
    <submittedName>
        <fullName evidence="1">Uncharacterized protein</fullName>
    </submittedName>
</protein>
<sequence>MSENAWFASLVELSGIYRNHVLGLSCVASGHSLTGRSFGGSGTPDIHRLTGHWHYSNDGQQGSS</sequence>
<reference evidence="1" key="1">
    <citation type="submission" date="2023-09" db="EMBL/GenBank/DDBJ databases">
        <title>Marinobacter sediminicola sp. nov. and Marinobacter maritimum sp. nov., isolated from marine sediment.</title>
        <authorList>
            <person name="An J."/>
        </authorList>
    </citation>
    <scope>NUCLEOTIDE SEQUENCE</scope>
    <source>
        <strain evidence="1">F60267</strain>
    </source>
</reference>